<sequence>MTSFTRITLSSALLLFSVGRPSIHALTPELAPVQLQDDVAYSAGSKAMDEHRWQDAVVSFDKVINAKGKRVDAAVYWKAYSLNKLGKPQLAAATCDQLHAQNPNSQWNRDCSALTVNVHIDTQALAESMKNVNVQVRAMTDSSVEDVEMWDNTNPPHGSDEDLKMLALNSLLNQDPARAIPLLRGVLNGNGSPAMKKHALFVLAQSKSPDADAILHDAAMGKMGPELQREAILSIAVFEGKRSNDTLVEVYKTTGDPKIKKSVISGLFITQDAPRMVELARSEKDLELKRSIVSQLALMNDKAATDYMMELLSKP</sequence>
<dbReference type="SUPFAM" id="SSF48452">
    <property type="entry name" value="TPR-like"/>
    <property type="match status" value="1"/>
</dbReference>
<gene>
    <name evidence="1" type="ORF">HDF14_002401</name>
</gene>
<dbReference type="SUPFAM" id="SSF48371">
    <property type="entry name" value="ARM repeat"/>
    <property type="match status" value="1"/>
</dbReference>
<dbReference type="Proteomes" id="UP000535182">
    <property type="component" value="Unassembled WGS sequence"/>
</dbReference>
<dbReference type="AlphaFoldDB" id="A0A9X0QEF1"/>
<name>A0A9X0QEF1_9BACT</name>
<keyword evidence="2" id="KW-1185">Reference proteome</keyword>
<comment type="caution">
    <text evidence="1">The sequence shown here is derived from an EMBL/GenBank/DDBJ whole genome shotgun (WGS) entry which is preliminary data.</text>
</comment>
<dbReference type="Gene3D" id="1.25.40.10">
    <property type="entry name" value="Tetratricopeptide repeat domain"/>
    <property type="match status" value="1"/>
</dbReference>
<reference evidence="1 2" key="1">
    <citation type="submission" date="2020-08" db="EMBL/GenBank/DDBJ databases">
        <title>Genomic Encyclopedia of Type Strains, Phase IV (KMG-V): Genome sequencing to study the core and pangenomes of soil and plant-associated prokaryotes.</title>
        <authorList>
            <person name="Whitman W."/>
        </authorList>
    </citation>
    <scope>NUCLEOTIDE SEQUENCE [LARGE SCALE GENOMIC DNA]</scope>
    <source>
        <strain evidence="1 2">X5P2</strain>
    </source>
</reference>
<dbReference type="EMBL" id="JACHEB010000005">
    <property type="protein sequence ID" value="MBB5328785.1"/>
    <property type="molecule type" value="Genomic_DNA"/>
</dbReference>
<dbReference type="InterPro" id="IPR016024">
    <property type="entry name" value="ARM-type_fold"/>
</dbReference>
<evidence type="ECO:0000313" key="2">
    <source>
        <dbReference type="Proteomes" id="UP000535182"/>
    </source>
</evidence>
<proteinExistence type="predicted"/>
<dbReference type="InterPro" id="IPR011990">
    <property type="entry name" value="TPR-like_helical_dom_sf"/>
</dbReference>
<protein>
    <submittedName>
        <fullName evidence="1">HEAT repeat protein</fullName>
    </submittedName>
</protein>
<organism evidence="1 2">
    <name type="scientific">Tunturiibacter gelidiferens</name>
    <dbReference type="NCBI Taxonomy" id="3069689"/>
    <lineage>
        <taxon>Bacteria</taxon>
        <taxon>Pseudomonadati</taxon>
        <taxon>Acidobacteriota</taxon>
        <taxon>Terriglobia</taxon>
        <taxon>Terriglobales</taxon>
        <taxon>Acidobacteriaceae</taxon>
        <taxon>Tunturiibacter</taxon>
    </lineage>
</organism>
<evidence type="ECO:0000313" key="1">
    <source>
        <dbReference type="EMBL" id="MBB5328785.1"/>
    </source>
</evidence>
<dbReference type="RefSeq" id="WP_183976671.1">
    <property type="nucleotide sequence ID" value="NZ_JACHEB010000005.1"/>
</dbReference>
<accession>A0A9X0QEF1</accession>